<feature type="compositionally biased region" description="Acidic residues" evidence="1">
    <location>
        <begin position="232"/>
        <end position="249"/>
    </location>
</feature>
<feature type="region of interest" description="Disordered" evidence="1">
    <location>
        <begin position="223"/>
        <end position="271"/>
    </location>
</feature>
<sequence length="271" mass="30783">ALRDPDYDLVETRWSLVPRLWVDPDGDGVFEPPDGANPHDSVSIGFNIHEFIWNTDPTSGDSDNDSYPYVGEIMGVSVGNTNDFDEIIFHGTDPTNEDSDGDEMWDGWEIFYKLQANNASDRFGDGDADKLVNYQEFIHDTRPDMNDTDSDMMWDGWEVEYSLDPKDPSDANQDYDEDLLFNWQEFFNNTDPRNPDTDLDFLDDYEEIVLGWSVTVDGKVSHYFTDPNNPDSDQDDTDENGLYDDEDGDGNYGPNEEILDGIDNDGDSAVL</sequence>
<reference evidence="2" key="1">
    <citation type="journal article" date="2014" name="Front. Microbiol.">
        <title>High frequency of phylogenetically diverse reductive dehalogenase-homologous genes in deep subseafloor sedimentary metagenomes.</title>
        <authorList>
            <person name="Kawai M."/>
            <person name="Futagami T."/>
            <person name="Toyoda A."/>
            <person name="Takaki Y."/>
            <person name="Nishi S."/>
            <person name="Hori S."/>
            <person name="Arai W."/>
            <person name="Tsubouchi T."/>
            <person name="Morono Y."/>
            <person name="Uchiyama I."/>
            <person name="Ito T."/>
            <person name="Fujiyama A."/>
            <person name="Inagaki F."/>
            <person name="Takami H."/>
        </authorList>
    </citation>
    <scope>NUCLEOTIDE SEQUENCE</scope>
    <source>
        <strain evidence="2">Expedition CK06-06</strain>
    </source>
</reference>
<name>X0ULD7_9ZZZZ</name>
<dbReference type="EMBL" id="BARS01021700">
    <property type="protein sequence ID" value="GAG06614.1"/>
    <property type="molecule type" value="Genomic_DNA"/>
</dbReference>
<evidence type="ECO:0000313" key="2">
    <source>
        <dbReference type="EMBL" id="GAG06614.1"/>
    </source>
</evidence>
<gene>
    <name evidence="2" type="ORF">S01H1_34809</name>
</gene>
<protein>
    <submittedName>
        <fullName evidence="2">Uncharacterized protein</fullName>
    </submittedName>
</protein>
<feature type="compositionally biased region" description="Acidic residues" evidence="1">
    <location>
        <begin position="257"/>
        <end position="271"/>
    </location>
</feature>
<feature type="non-terminal residue" evidence="2">
    <location>
        <position position="1"/>
    </location>
</feature>
<dbReference type="PANTHER" id="PTHR37467">
    <property type="entry name" value="EXPORTED CALCIUM-BINDING GLYCOPROTEIN-RELATED"/>
    <property type="match status" value="1"/>
</dbReference>
<organism evidence="2">
    <name type="scientific">marine sediment metagenome</name>
    <dbReference type="NCBI Taxonomy" id="412755"/>
    <lineage>
        <taxon>unclassified sequences</taxon>
        <taxon>metagenomes</taxon>
        <taxon>ecological metagenomes</taxon>
    </lineage>
</organism>
<accession>X0ULD7</accession>
<proteinExistence type="predicted"/>
<dbReference type="PANTHER" id="PTHR37467:SF1">
    <property type="entry name" value="EXPORTED CALCIUM-BINDING GLYCOPROTEIN"/>
    <property type="match status" value="1"/>
</dbReference>
<evidence type="ECO:0000256" key="1">
    <source>
        <dbReference type="SAM" id="MobiDB-lite"/>
    </source>
</evidence>
<dbReference type="AlphaFoldDB" id="X0ULD7"/>
<dbReference type="InterPro" id="IPR053180">
    <property type="entry name" value="Ca-binding_acidic-repeat"/>
</dbReference>
<comment type="caution">
    <text evidence="2">The sequence shown here is derived from an EMBL/GenBank/DDBJ whole genome shotgun (WGS) entry which is preliminary data.</text>
</comment>
<feature type="non-terminal residue" evidence="2">
    <location>
        <position position="271"/>
    </location>
</feature>